<evidence type="ECO:0000256" key="1">
    <source>
        <dbReference type="SAM" id="MobiDB-lite"/>
    </source>
</evidence>
<evidence type="ECO:0000313" key="2">
    <source>
        <dbReference type="EMBL" id="TVU09981.1"/>
    </source>
</evidence>
<dbReference type="Gramene" id="TVU09981">
    <property type="protein sequence ID" value="TVU09981"/>
    <property type="gene ID" value="EJB05_43482"/>
</dbReference>
<evidence type="ECO:0000313" key="3">
    <source>
        <dbReference type="Proteomes" id="UP000324897"/>
    </source>
</evidence>
<comment type="caution">
    <text evidence="2">The sequence shown here is derived from an EMBL/GenBank/DDBJ whole genome shotgun (WGS) entry which is preliminary data.</text>
</comment>
<organism evidence="2 3">
    <name type="scientific">Eragrostis curvula</name>
    <name type="common">weeping love grass</name>
    <dbReference type="NCBI Taxonomy" id="38414"/>
    <lineage>
        <taxon>Eukaryota</taxon>
        <taxon>Viridiplantae</taxon>
        <taxon>Streptophyta</taxon>
        <taxon>Embryophyta</taxon>
        <taxon>Tracheophyta</taxon>
        <taxon>Spermatophyta</taxon>
        <taxon>Magnoliopsida</taxon>
        <taxon>Liliopsida</taxon>
        <taxon>Poales</taxon>
        <taxon>Poaceae</taxon>
        <taxon>PACMAD clade</taxon>
        <taxon>Chloridoideae</taxon>
        <taxon>Eragrostideae</taxon>
        <taxon>Eragrostidinae</taxon>
        <taxon>Eragrostis</taxon>
    </lineage>
</organism>
<feature type="non-terminal residue" evidence="2">
    <location>
        <position position="85"/>
    </location>
</feature>
<accession>A0A5J9TH29</accession>
<keyword evidence="3" id="KW-1185">Reference proteome</keyword>
<feature type="region of interest" description="Disordered" evidence="1">
    <location>
        <begin position="33"/>
        <end position="85"/>
    </location>
</feature>
<reference evidence="2 3" key="1">
    <citation type="journal article" date="2019" name="Sci. Rep.">
        <title>A high-quality genome of Eragrostis curvula grass provides insights into Poaceae evolution and supports new strategies to enhance forage quality.</title>
        <authorList>
            <person name="Carballo J."/>
            <person name="Santos B.A.C.M."/>
            <person name="Zappacosta D."/>
            <person name="Garbus I."/>
            <person name="Selva J.P."/>
            <person name="Gallo C.A."/>
            <person name="Diaz A."/>
            <person name="Albertini E."/>
            <person name="Caccamo M."/>
            <person name="Echenique V."/>
        </authorList>
    </citation>
    <scope>NUCLEOTIDE SEQUENCE [LARGE SCALE GENOMIC DNA]</scope>
    <source>
        <strain evidence="3">cv. Victoria</strain>
        <tissue evidence="2">Leaf</tissue>
    </source>
</reference>
<protein>
    <submittedName>
        <fullName evidence="2">Uncharacterized protein</fullName>
    </submittedName>
</protein>
<proteinExistence type="predicted"/>
<name>A0A5J9TH29_9POAL</name>
<gene>
    <name evidence="2" type="ORF">EJB05_43482</name>
</gene>
<dbReference type="AlphaFoldDB" id="A0A5J9TH29"/>
<sequence>MAWPTRPNPGNTPPRAAAGAFSFDVVLSRPCECEGHMDRRPERKRRREEEEEDARDFPFEEAAARDDGVGDASRRPPGVFQLPWQ</sequence>
<dbReference type="EMBL" id="RWGY01000039">
    <property type="protein sequence ID" value="TVU09981.1"/>
    <property type="molecule type" value="Genomic_DNA"/>
</dbReference>
<feature type="non-terminal residue" evidence="2">
    <location>
        <position position="1"/>
    </location>
</feature>
<dbReference type="Proteomes" id="UP000324897">
    <property type="component" value="Chromosome 3"/>
</dbReference>
<feature type="compositionally biased region" description="Basic and acidic residues" evidence="1">
    <location>
        <begin position="55"/>
        <end position="74"/>
    </location>
</feature>